<comment type="caution">
    <text evidence="2">The sequence shown here is derived from an EMBL/GenBank/DDBJ whole genome shotgun (WGS) entry which is preliminary data.</text>
</comment>
<evidence type="ECO:0008006" key="4">
    <source>
        <dbReference type="Google" id="ProtNLM"/>
    </source>
</evidence>
<evidence type="ECO:0000313" key="2">
    <source>
        <dbReference type="EMBL" id="PIT97697.1"/>
    </source>
</evidence>
<keyword evidence="1" id="KW-1133">Transmembrane helix</keyword>
<reference evidence="3" key="1">
    <citation type="submission" date="2017-09" db="EMBL/GenBank/DDBJ databases">
        <title>Depth-based differentiation of microbial function through sediment-hosted aquifers and enrichment of novel symbionts in the deep terrestrial subsurface.</title>
        <authorList>
            <person name="Probst A.J."/>
            <person name="Ladd B."/>
            <person name="Jarett J.K."/>
            <person name="Geller-Mcgrath D.E."/>
            <person name="Sieber C.M.K."/>
            <person name="Emerson J.B."/>
            <person name="Anantharaman K."/>
            <person name="Thomas B.C."/>
            <person name="Malmstrom R."/>
            <person name="Stieglmeier M."/>
            <person name="Klingl A."/>
            <person name="Woyke T."/>
            <person name="Ryan C.M."/>
            <person name="Banfield J.F."/>
        </authorList>
    </citation>
    <scope>NUCLEOTIDE SEQUENCE [LARGE SCALE GENOMIC DNA]</scope>
</reference>
<keyword evidence="1" id="KW-0472">Membrane</keyword>
<organism evidence="2 3">
    <name type="scientific">Candidatus Berkelbacteria bacterium CG10_big_fil_rev_8_21_14_0_10_41_12</name>
    <dbReference type="NCBI Taxonomy" id="1974513"/>
    <lineage>
        <taxon>Bacteria</taxon>
        <taxon>Candidatus Berkelbacteria</taxon>
    </lineage>
</organism>
<dbReference type="SUPFAM" id="SSF53756">
    <property type="entry name" value="UDP-Glycosyltransferase/glycogen phosphorylase"/>
    <property type="match status" value="1"/>
</dbReference>
<gene>
    <name evidence="2" type="ORF">COT77_00100</name>
</gene>
<name>A0A2M6WY62_9BACT</name>
<evidence type="ECO:0000256" key="1">
    <source>
        <dbReference type="SAM" id="Phobius"/>
    </source>
</evidence>
<dbReference type="EMBL" id="PEZV01000001">
    <property type="protein sequence ID" value="PIT97697.1"/>
    <property type="molecule type" value="Genomic_DNA"/>
</dbReference>
<accession>A0A2M6WY62</accession>
<dbReference type="Gene3D" id="3.40.50.2000">
    <property type="entry name" value="Glycogen Phosphorylase B"/>
    <property type="match status" value="1"/>
</dbReference>
<protein>
    <recommendedName>
        <fullName evidence="4">Glycosyl transferase family 1 domain-containing protein</fullName>
    </recommendedName>
</protein>
<feature type="transmembrane region" description="Helical" evidence="1">
    <location>
        <begin position="319"/>
        <end position="340"/>
    </location>
</feature>
<proteinExistence type="predicted"/>
<keyword evidence="1" id="KW-0812">Transmembrane</keyword>
<sequence length="352" mass="40816">MNDKSKKISVFIAYNLRNQSWGGGNQFLNLLKKEFIKRDIYQEDVREADILLFNSYQNLQQAIKQKIIHTNKFIVFRLGPIFYYHRGSSWKTIDKLVIETVNKIADSVIFQSNWSFVEAVKLGFNKSKNFSIIGNATTIVKNGRNNDDKHQFNKEKVKLFSDSWSSNWKKGFGFYKFLDNNLDFGKYEMTFIGNSPIPFKNIKQFPPLSNPKLLKELSKNDIFITATEKDACSNSIIEALSYGLPVVALNSGSNEEIIGRGGELFSNKKEMIKKIDKVRENYSKYKENISVKTIDEIGNDYIKSIKRGFYQKRAKSLCAFNLIFLFLKIEIALFLIYLLAKINKLKHANRFF</sequence>
<evidence type="ECO:0000313" key="3">
    <source>
        <dbReference type="Proteomes" id="UP000228596"/>
    </source>
</evidence>
<dbReference type="AlphaFoldDB" id="A0A2M6WY62"/>
<dbReference type="Proteomes" id="UP000228596">
    <property type="component" value="Unassembled WGS sequence"/>
</dbReference>
<dbReference type="Pfam" id="PF13692">
    <property type="entry name" value="Glyco_trans_1_4"/>
    <property type="match status" value="1"/>
</dbReference>